<evidence type="ECO:0000313" key="2">
    <source>
        <dbReference type="Proteomes" id="UP000020103"/>
    </source>
</evidence>
<reference evidence="1 2" key="1">
    <citation type="submission" date="2013-12" db="EMBL/GenBank/DDBJ databases">
        <authorList>
            <person name="Madinger N."/>
            <person name="Lenaerts A."/>
            <person name="Ordway D."/>
            <person name="DeGroote M.A."/>
            <person name="Parker T."/>
            <person name="Sizemore C."/>
            <person name="Tallon L.J."/>
            <person name="Sadzewicz L.K."/>
            <person name="Sengamalay N."/>
            <person name="Fraser C.M."/>
            <person name="Hine E."/>
            <person name="Shefchek K.A."/>
            <person name="Das S.P."/>
            <person name="Tettelin H."/>
        </authorList>
    </citation>
    <scope>NUCLEOTIDE SEQUENCE [LARGE SCALE GENOMIC DNA]</scope>
    <source>
        <strain evidence="1 2">21</strain>
    </source>
</reference>
<dbReference type="Proteomes" id="UP000020103">
    <property type="component" value="Unassembled WGS sequence"/>
</dbReference>
<dbReference type="AlphaFoldDB" id="A0A829Q5D0"/>
<proteinExistence type="predicted"/>
<protein>
    <recommendedName>
        <fullName evidence="3">Polyketide cyclase / dehydrase and lipid transport</fullName>
    </recommendedName>
</protein>
<name>A0A829Q5D0_9MYCO</name>
<evidence type="ECO:0008006" key="3">
    <source>
        <dbReference type="Google" id="ProtNLM"/>
    </source>
</evidence>
<organism evidence="1 2">
    <name type="scientific">Mycobacteroides abscessus 21</name>
    <dbReference type="NCBI Taxonomy" id="1299324"/>
    <lineage>
        <taxon>Bacteria</taxon>
        <taxon>Bacillati</taxon>
        <taxon>Actinomycetota</taxon>
        <taxon>Actinomycetes</taxon>
        <taxon>Mycobacteriales</taxon>
        <taxon>Mycobacteriaceae</taxon>
        <taxon>Mycobacteroides</taxon>
        <taxon>Mycobacteroides abscessus</taxon>
    </lineage>
</organism>
<gene>
    <name evidence="1" type="ORF">I543_2744</name>
</gene>
<dbReference type="EMBL" id="JAOF01000001">
    <property type="protein sequence ID" value="EUA47909.1"/>
    <property type="molecule type" value="Genomic_DNA"/>
</dbReference>
<accession>A0A829Q5D0</accession>
<sequence length="127" mass="14398">MWAQVHDVDQWPIGIEDFDLVVGHKFRTGPLPVLGTHYVGRLFCQVNEVIEYELVTLRLYAPKYNGEVATCWDLCWKLSDAASSGTLWATELHGVRDEDPQERILLTVLKIALRWIHGHAGHCLGCS</sequence>
<comment type="caution">
    <text evidence="1">The sequence shown here is derived from an EMBL/GenBank/DDBJ whole genome shotgun (WGS) entry which is preliminary data.</text>
</comment>
<evidence type="ECO:0000313" key="1">
    <source>
        <dbReference type="EMBL" id="EUA47909.1"/>
    </source>
</evidence>